<keyword evidence="5 10" id="KW-0418">Kinase</keyword>
<sequence length="464" mass="51879">MSAPAHTRQTNHLEPDPVESYRLTSEYDGSCLRYVESALGLENGTTEWTVGEVLGRGGSSVVRKHLHEKTGRVRAVKTIEKGGYPFHAREFNIMAILNESEHRSRFVEFLGWFENRDRLFIAMEYFEKGDLRKHLDKPLGEEVVQIITMQVLNGLQVMHANNIAHRDLKPDNIFVVSMSPVSVKLGDFGISKRIQGDTSYRSQVYTNYYAAPEVLGIDTNSETSTYTNAVDMWSLGCVVYELLVGERLFSSLGHIMSFFYEKGKFPQQKLSKLATPSSGAAKSFIQGLVLLDPGKRPTAVDAAVNVWLQGLEIDAPLASSYSRCPTPVSHQYPTFTCCPPSDYPFPDVITACHTLQEVLSYNLRYPDNYNLRHPDNYPLLDNPNNCPLPLSLDNLKSLDNLFGLTALDASTARPGLDMVAHNGSQSSSENSPVRGFYNVVRYQHQQEYITPFAPPPDTPDKDSA</sequence>
<dbReference type="AlphaFoldDB" id="A0A3N4J090"/>
<keyword evidence="11" id="KW-1185">Reference proteome</keyword>
<keyword evidence="4" id="KW-0547">Nucleotide-binding</keyword>
<dbReference type="PANTHER" id="PTHR24361:SF433">
    <property type="entry name" value="PROTEIN KINASE DOMAIN-CONTAINING PROTEIN"/>
    <property type="match status" value="1"/>
</dbReference>
<evidence type="ECO:0000256" key="8">
    <source>
        <dbReference type="ARBA" id="ARBA00048679"/>
    </source>
</evidence>
<feature type="domain" description="Protein kinase" evidence="9">
    <location>
        <begin position="48"/>
        <end position="308"/>
    </location>
</feature>
<evidence type="ECO:0000256" key="4">
    <source>
        <dbReference type="ARBA" id="ARBA00022741"/>
    </source>
</evidence>
<reference evidence="10 11" key="1">
    <citation type="journal article" date="2018" name="Nat. Ecol. Evol.">
        <title>Pezizomycetes genomes reveal the molecular basis of ectomycorrhizal truffle lifestyle.</title>
        <authorList>
            <person name="Murat C."/>
            <person name="Payen T."/>
            <person name="Noel B."/>
            <person name="Kuo A."/>
            <person name="Morin E."/>
            <person name="Chen J."/>
            <person name="Kohler A."/>
            <person name="Krizsan K."/>
            <person name="Balestrini R."/>
            <person name="Da Silva C."/>
            <person name="Montanini B."/>
            <person name="Hainaut M."/>
            <person name="Levati E."/>
            <person name="Barry K.W."/>
            <person name="Belfiori B."/>
            <person name="Cichocki N."/>
            <person name="Clum A."/>
            <person name="Dockter R.B."/>
            <person name="Fauchery L."/>
            <person name="Guy J."/>
            <person name="Iotti M."/>
            <person name="Le Tacon F."/>
            <person name="Lindquist E.A."/>
            <person name="Lipzen A."/>
            <person name="Malagnac F."/>
            <person name="Mello A."/>
            <person name="Molinier V."/>
            <person name="Miyauchi S."/>
            <person name="Poulain J."/>
            <person name="Riccioni C."/>
            <person name="Rubini A."/>
            <person name="Sitrit Y."/>
            <person name="Splivallo R."/>
            <person name="Traeger S."/>
            <person name="Wang M."/>
            <person name="Zifcakova L."/>
            <person name="Wipf D."/>
            <person name="Zambonelli A."/>
            <person name="Paolocci F."/>
            <person name="Nowrousian M."/>
            <person name="Ottonello S."/>
            <person name="Baldrian P."/>
            <person name="Spatafora J.W."/>
            <person name="Henrissat B."/>
            <person name="Nagy L.G."/>
            <person name="Aury J.M."/>
            <person name="Wincker P."/>
            <person name="Grigoriev I.V."/>
            <person name="Bonfante P."/>
            <person name="Martin F.M."/>
        </authorList>
    </citation>
    <scope>NUCLEOTIDE SEQUENCE [LARGE SCALE GENOMIC DNA]</scope>
    <source>
        <strain evidence="10 11">120613-1</strain>
    </source>
</reference>
<dbReference type="STRING" id="1336337.A0A3N4J090"/>
<protein>
    <recommendedName>
        <fullName evidence="1">non-specific serine/threonine protein kinase</fullName>
        <ecNumber evidence="1">2.7.11.1</ecNumber>
    </recommendedName>
</protein>
<dbReference type="Gene3D" id="1.10.510.10">
    <property type="entry name" value="Transferase(Phosphotransferase) domain 1"/>
    <property type="match status" value="1"/>
</dbReference>
<dbReference type="InterPro" id="IPR053235">
    <property type="entry name" value="Ser_Thr_kinase"/>
</dbReference>
<keyword evidence="2" id="KW-0723">Serine/threonine-protein kinase</keyword>
<proteinExistence type="predicted"/>
<comment type="catalytic activity">
    <reaction evidence="8">
        <text>L-seryl-[protein] + ATP = O-phospho-L-seryl-[protein] + ADP + H(+)</text>
        <dbReference type="Rhea" id="RHEA:17989"/>
        <dbReference type="Rhea" id="RHEA-COMP:9863"/>
        <dbReference type="Rhea" id="RHEA-COMP:11604"/>
        <dbReference type="ChEBI" id="CHEBI:15378"/>
        <dbReference type="ChEBI" id="CHEBI:29999"/>
        <dbReference type="ChEBI" id="CHEBI:30616"/>
        <dbReference type="ChEBI" id="CHEBI:83421"/>
        <dbReference type="ChEBI" id="CHEBI:456216"/>
        <dbReference type="EC" id="2.7.11.1"/>
    </reaction>
</comment>
<organism evidence="10 11">
    <name type="scientific">Choiromyces venosus 120613-1</name>
    <dbReference type="NCBI Taxonomy" id="1336337"/>
    <lineage>
        <taxon>Eukaryota</taxon>
        <taxon>Fungi</taxon>
        <taxon>Dikarya</taxon>
        <taxon>Ascomycota</taxon>
        <taxon>Pezizomycotina</taxon>
        <taxon>Pezizomycetes</taxon>
        <taxon>Pezizales</taxon>
        <taxon>Tuberaceae</taxon>
        <taxon>Choiromyces</taxon>
    </lineage>
</organism>
<name>A0A3N4J090_9PEZI</name>
<dbReference type="InterPro" id="IPR008271">
    <property type="entry name" value="Ser/Thr_kinase_AS"/>
</dbReference>
<evidence type="ECO:0000256" key="2">
    <source>
        <dbReference type="ARBA" id="ARBA00022527"/>
    </source>
</evidence>
<comment type="catalytic activity">
    <reaction evidence="7">
        <text>L-threonyl-[protein] + ATP = O-phospho-L-threonyl-[protein] + ADP + H(+)</text>
        <dbReference type="Rhea" id="RHEA:46608"/>
        <dbReference type="Rhea" id="RHEA-COMP:11060"/>
        <dbReference type="Rhea" id="RHEA-COMP:11605"/>
        <dbReference type="ChEBI" id="CHEBI:15378"/>
        <dbReference type="ChEBI" id="CHEBI:30013"/>
        <dbReference type="ChEBI" id="CHEBI:30616"/>
        <dbReference type="ChEBI" id="CHEBI:61977"/>
        <dbReference type="ChEBI" id="CHEBI:456216"/>
        <dbReference type="EC" id="2.7.11.1"/>
    </reaction>
</comment>
<dbReference type="OrthoDB" id="541276at2759"/>
<evidence type="ECO:0000256" key="5">
    <source>
        <dbReference type="ARBA" id="ARBA00022777"/>
    </source>
</evidence>
<evidence type="ECO:0000256" key="7">
    <source>
        <dbReference type="ARBA" id="ARBA00047899"/>
    </source>
</evidence>
<dbReference type="EMBL" id="ML120490">
    <property type="protein sequence ID" value="RPA91679.1"/>
    <property type="molecule type" value="Genomic_DNA"/>
</dbReference>
<dbReference type="PROSITE" id="PS00108">
    <property type="entry name" value="PROTEIN_KINASE_ST"/>
    <property type="match status" value="1"/>
</dbReference>
<evidence type="ECO:0000313" key="10">
    <source>
        <dbReference type="EMBL" id="RPA91679.1"/>
    </source>
</evidence>
<dbReference type="SUPFAM" id="SSF56112">
    <property type="entry name" value="Protein kinase-like (PK-like)"/>
    <property type="match status" value="1"/>
</dbReference>
<keyword evidence="6" id="KW-0067">ATP-binding</keyword>
<dbReference type="GO" id="GO:0005737">
    <property type="term" value="C:cytoplasm"/>
    <property type="evidence" value="ECO:0007669"/>
    <property type="project" value="TreeGrafter"/>
</dbReference>
<evidence type="ECO:0000259" key="9">
    <source>
        <dbReference type="PROSITE" id="PS50011"/>
    </source>
</evidence>
<dbReference type="GO" id="GO:0004674">
    <property type="term" value="F:protein serine/threonine kinase activity"/>
    <property type="evidence" value="ECO:0007669"/>
    <property type="project" value="UniProtKB-KW"/>
</dbReference>
<evidence type="ECO:0000256" key="6">
    <source>
        <dbReference type="ARBA" id="ARBA00022840"/>
    </source>
</evidence>
<dbReference type="PANTHER" id="PTHR24361">
    <property type="entry name" value="MITOGEN-ACTIVATED KINASE KINASE KINASE"/>
    <property type="match status" value="1"/>
</dbReference>
<evidence type="ECO:0000256" key="1">
    <source>
        <dbReference type="ARBA" id="ARBA00012513"/>
    </source>
</evidence>
<accession>A0A3N4J090</accession>
<evidence type="ECO:0000256" key="3">
    <source>
        <dbReference type="ARBA" id="ARBA00022679"/>
    </source>
</evidence>
<keyword evidence="3" id="KW-0808">Transferase</keyword>
<evidence type="ECO:0000313" key="11">
    <source>
        <dbReference type="Proteomes" id="UP000276215"/>
    </source>
</evidence>
<dbReference type="Proteomes" id="UP000276215">
    <property type="component" value="Unassembled WGS sequence"/>
</dbReference>
<dbReference type="SMART" id="SM00220">
    <property type="entry name" value="S_TKc"/>
    <property type="match status" value="1"/>
</dbReference>
<dbReference type="Pfam" id="PF00069">
    <property type="entry name" value="Pkinase"/>
    <property type="match status" value="1"/>
</dbReference>
<dbReference type="EC" id="2.7.11.1" evidence="1"/>
<dbReference type="InterPro" id="IPR011009">
    <property type="entry name" value="Kinase-like_dom_sf"/>
</dbReference>
<dbReference type="PROSITE" id="PS50011">
    <property type="entry name" value="PROTEIN_KINASE_DOM"/>
    <property type="match status" value="1"/>
</dbReference>
<gene>
    <name evidence="10" type="ORF">L873DRAFT_1818983</name>
</gene>
<dbReference type="InterPro" id="IPR000719">
    <property type="entry name" value="Prot_kinase_dom"/>
</dbReference>
<dbReference type="GO" id="GO:0005524">
    <property type="term" value="F:ATP binding"/>
    <property type="evidence" value="ECO:0007669"/>
    <property type="project" value="UniProtKB-KW"/>
</dbReference>